<reference evidence="3 4" key="1">
    <citation type="submission" date="2020-04" db="EMBL/GenBank/DDBJ databases">
        <title>Perkinsus olseni comparative genomics.</title>
        <authorList>
            <person name="Bogema D.R."/>
        </authorList>
    </citation>
    <scope>NUCLEOTIDE SEQUENCE [LARGE SCALE GENOMIC DNA]</scope>
    <source>
        <strain evidence="3">ATCC PRA-31</strain>
    </source>
</reference>
<gene>
    <name evidence="3" type="ORF">FOL46_001547</name>
</gene>
<evidence type="ECO:0000313" key="3">
    <source>
        <dbReference type="EMBL" id="KAF4669222.1"/>
    </source>
</evidence>
<dbReference type="EMBL" id="JABANN010000144">
    <property type="protein sequence ID" value="KAF4669222.1"/>
    <property type="molecule type" value="Genomic_DNA"/>
</dbReference>
<protein>
    <submittedName>
        <fullName evidence="3">Uncharacterized protein</fullName>
    </submittedName>
</protein>
<feature type="transmembrane region" description="Helical" evidence="2">
    <location>
        <begin position="489"/>
        <end position="509"/>
    </location>
</feature>
<keyword evidence="2" id="KW-1133">Transmembrane helix</keyword>
<feature type="region of interest" description="Disordered" evidence="1">
    <location>
        <begin position="531"/>
        <end position="599"/>
    </location>
</feature>
<evidence type="ECO:0000256" key="1">
    <source>
        <dbReference type="SAM" id="MobiDB-lite"/>
    </source>
</evidence>
<dbReference type="AlphaFoldDB" id="A0A7J6MCA8"/>
<organism evidence="3 4">
    <name type="scientific">Perkinsus olseni</name>
    <name type="common">Perkinsus atlanticus</name>
    <dbReference type="NCBI Taxonomy" id="32597"/>
    <lineage>
        <taxon>Eukaryota</taxon>
        <taxon>Sar</taxon>
        <taxon>Alveolata</taxon>
        <taxon>Perkinsozoa</taxon>
        <taxon>Perkinsea</taxon>
        <taxon>Perkinsida</taxon>
        <taxon>Perkinsidae</taxon>
        <taxon>Perkinsus</taxon>
    </lineage>
</organism>
<keyword evidence="2" id="KW-0472">Membrane</keyword>
<keyword evidence="2" id="KW-0812">Transmembrane</keyword>
<feature type="transmembrane region" description="Helical" evidence="2">
    <location>
        <begin position="97"/>
        <end position="116"/>
    </location>
</feature>
<comment type="caution">
    <text evidence="3">The sequence shown here is derived from an EMBL/GenBank/DDBJ whole genome shotgun (WGS) entry which is preliminary data.</text>
</comment>
<dbReference type="Proteomes" id="UP000572268">
    <property type="component" value="Unassembled WGS sequence"/>
</dbReference>
<feature type="transmembrane region" description="Helical" evidence="2">
    <location>
        <begin position="367"/>
        <end position="384"/>
    </location>
</feature>
<feature type="transmembrane region" description="Helical" evidence="2">
    <location>
        <begin position="27"/>
        <end position="52"/>
    </location>
</feature>
<feature type="transmembrane region" description="Helical" evidence="2">
    <location>
        <begin position="449"/>
        <end position="468"/>
    </location>
</feature>
<sequence length="599" mass="64088">MQFIRTASDQSKLAAMRRMREDESRTAMLKCLFIAIGIVFGVSMFLGTLLPLRDTIAGRGPWAEADPGKPVVQVDVGGVLLKAPTSMLSGTHNTYKTRILLVVVAAAAMSIALLGCDLPDTGTCTQDIGHDRFISIKRQNDDPDHGPFELDSFSCGQGKAFTRVYLSRSQDLMQLFTPPEASGLTTCKDIFDAALAHAEDVRRRKQKKFWFDGSKKVTWEGVLNTLCITAEGTDDTGGVMVSLPATPAPMTVTAAAPYPAPVSGPMPYPSPSAEEMVRRAEMMDNDRSVGMEFIFGYVAVPKIKRTQGRTGNFWLGPSSPAAEGKRGRRERGSLLSVKLNDRIMQLIGPLSTTVVSMQAAMALPATAPVPLAVACIPIVIPLTIEVDRMGFPLTDAGKSAMKGLLISSVLQGSLGVIEFLMGDLVTGFVNTLMAGIGMYSTQPQGVSWLPSYTIICFINGSIQFLGLIERFAYGHGPIFAGAAPLIVNYLHLAAILHPVLNMASVYYGWTLLKELRDSYIAGATNVNNVSPGRLRGDSSRNEGSGIDRGVFGTQGSTFQAFSGEGFRLGDSSPGREGAAAAAQPSTEGMPAADDDIHFD</sequence>
<evidence type="ECO:0000256" key="2">
    <source>
        <dbReference type="SAM" id="Phobius"/>
    </source>
</evidence>
<feature type="transmembrane region" description="Helical" evidence="2">
    <location>
        <begin position="404"/>
        <end position="429"/>
    </location>
</feature>
<evidence type="ECO:0000313" key="4">
    <source>
        <dbReference type="Proteomes" id="UP000572268"/>
    </source>
</evidence>
<accession>A0A7J6MCA8</accession>
<proteinExistence type="predicted"/>
<name>A0A7J6MCA8_PEROL</name>